<reference evidence="2" key="1">
    <citation type="journal article" date="2012" name="PLoS ONE">
        <title>Comparative mitogenomic analysis of damsel bugs representing three tribes in the family Nabidae (Insecta: Hemiptera).</title>
        <authorList>
            <person name="Li H."/>
            <person name="Liu H.Y."/>
            <person name="Song F."/>
            <person name="Shi A.M."/>
            <person name="Zhou X.G."/>
            <person name="Cai W.Z."/>
        </authorList>
    </citation>
    <scope>NUCLEOTIDE SEQUENCE</scope>
</reference>
<feature type="transmembrane region" description="Helical" evidence="1">
    <location>
        <begin position="80"/>
        <end position="100"/>
    </location>
</feature>
<keyword evidence="1" id="KW-0812">Transmembrane</keyword>
<keyword evidence="1" id="KW-1133">Transmembrane helix</keyword>
<proteinExistence type="predicted"/>
<organism evidence="2">
    <name type="scientific">Gorpis humeralis</name>
    <dbReference type="NCBI Taxonomy" id="1041165"/>
    <lineage>
        <taxon>Eukaryota</taxon>
        <taxon>Metazoa</taxon>
        <taxon>Ecdysozoa</taxon>
        <taxon>Arthropoda</taxon>
        <taxon>Hexapoda</taxon>
        <taxon>Insecta</taxon>
        <taxon>Pterygota</taxon>
        <taxon>Neoptera</taxon>
        <taxon>Paraneoptera</taxon>
        <taxon>Hemiptera</taxon>
        <taxon>Heteroptera</taxon>
        <taxon>Panheteroptera</taxon>
        <taxon>Cimicomorpha</taxon>
        <taxon>Nabidae</taxon>
        <taxon>Nabinae</taxon>
        <taxon>Gorpis</taxon>
    </lineage>
</organism>
<dbReference type="CTD" id="4541"/>
<dbReference type="AlphaFoldDB" id="K7NBC7"/>
<keyword evidence="2" id="KW-0496">Mitochondrion</keyword>
<evidence type="ECO:0000256" key="1">
    <source>
        <dbReference type="SAM" id="Phobius"/>
    </source>
</evidence>
<gene>
    <name evidence="2" type="primary">ND6</name>
</gene>
<dbReference type="EMBL" id="JF927830">
    <property type="protein sequence ID" value="AEH21210.1"/>
    <property type="molecule type" value="Genomic_DNA"/>
</dbReference>
<feature type="transmembrane region" description="Helical" evidence="1">
    <location>
        <begin position="134"/>
        <end position="156"/>
    </location>
</feature>
<dbReference type="RefSeq" id="YP_007025083.1">
    <property type="nucleotide sequence ID" value="NC_019593.1"/>
</dbReference>
<accession>K7NBC7</accession>
<feature type="transmembrane region" description="Helical" evidence="1">
    <location>
        <begin position="48"/>
        <end position="68"/>
    </location>
</feature>
<keyword evidence="1" id="KW-0472">Membrane</keyword>
<feature type="transmembrane region" description="Helical" evidence="1">
    <location>
        <begin position="21"/>
        <end position="42"/>
    </location>
</feature>
<name>K7NBC7_9HEMI</name>
<protein>
    <submittedName>
        <fullName evidence="2">NADH dehydrogenase subunit 6</fullName>
    </submittedName>
</protein>
<geneLocation type="mitochondrion" evidence="2"/>
<sequence>MLILLIMLCLMFMFPLMKHPLSMGFLLILQTIMISLITGMMYNNLFMLSYILFITMLSGALVLFIYMASVASNNKFNTSGVMLFMVLSVLSLMLMSFVLMNDEVIMNSMTLKMSQTFLKYNQTMTLIPLFNSQYMMITLLLVLYLLFTMISVTYIVNSFEGPVRKKS</sequence>
<evidence type="ECO:0000313" key="2">
    <source>
        <dbReference type="EMBL" id="AEH21210.1"/>
    </source>
</evidence>
<dbReference type="GeneID" id="14048529"/>